<feature type="chain" id="PRO_5032722352" description="GerMN domain-containing protein" evidence="2">
    <location>
        <begin position="25"/>
        <end position="219"/>
    </location>
</feature>
<feature type="signal peptide" evidence="2">
    <location>
        <begin position="1"/>
        <end position="24"/>
    </location>
</feature>
<proteinExistence type="predicted"/>
<feature type="domain" description="GerMN" evidence="3">
    <location>
        <begin position="122"/>
        <end position="212"/>
    </location>
</feature>
<reference evidence="4 5" key="1">
    <citation type="submission" date="2020-08" db="EMBL/GenBank/DDBJ databases">
        <title>Sequencing the genomes of 1000 actinobacteria strains.</title>
        <authorList>
            <person name="Klenk H.-P."/>
        </authorList>
    </citation>
    <scope>NUCLEOTIDE SEQUENCE [LARGE SCALE GENOMIC DNA]</scope>
    <source>
        <strain evidence="4 5">DSM 22826</strain>
    </source>
</reference>
<gene>
    <name evidence="4" type="ORF">E9229_000964</name>
</gene>
<evidence type="ECO:0000259" key="3">
    <source>
        <dbReference type="Pfam" id="PF10646"/>
    </source>
</evidence>
<feature type="compositionally biased region" description="Low complexity" evidence="1">
    <location>
        <begin position="29"/>
        <end position="48"/>
    </location>
</feature>
<evidence type="ECO:0000313" key="4">
    <source>
        <dbReference type="EMBL" id="MBB2994773.1"/>
    </source>
</evidence>
<evidence type="ECO:0000256" key="2">
    <source>
        <dbReference type="SAM" id="SignalP"/>
    </source>
</evidence>
<keyword evidence="5" id="KW-1185">Reference proteome</keyword>
<dbReference type="RefSeq" id="WP_183510104.1">
    <property type="nucleotide sequence ID" value="NZ_BAABGK010000036.1"/>
</dbReference>
<dbReference type="EMBL" id="JACHVS010000001">
    <property type="protein sequence ID" value="MBB2994773.1"/>
    <property type="molecule type" value="Genomic_DNA"/>
</dbReference>
<sequence length="219" mass="21765">MPGKRQLAPALTALLVALAGCAPAQDQMPAPSATGASSAPVTATAPTPGMGSQIPTMRPSASDKIPEPSASEPGSNTVPPTGPPTTADLTIYYVAVGDRGKSGPEFGCGDSIVAIPAGPRKFTDKVGAALELLLSDTSSGHGDSGLTNAVASSTLAFVSSSTSGQTVTVNLRGHVSSGGACEDQRIIEQLSRTAATAASVQTARILVNGIPISMLLNGK</sequence>
<dbReference type="AlphaFoldDB" id="A0A839QGN4"/>
<dbReference type="InterPro" id="IPR019606">
    <property type="entry name" value="GerMN"/>
</dbReference>
<dbReference type="Pfam" id="PF10646">
    <property type="entry name" value="Germane"/>
    <property type="match status" value="1"/>
</dbReference>
<feature type="region of interest" description="Disordered" evidence="1">
    <location>
        <begin position="26"/>
        <end position="84"/>
    </location>
</feature>
<dbReference type="PROSITE" id="PS51257">
    <property type="entry name" value="PROKAR_LIPOPROTEIN"/>
    <property type="match status" value="1"/>
</dbReference>
<keyword evidence="2" id="KW-0732">Signal</keyword>
<organism evidence="4 5">
    <name type="scientific">Paeniglutamicibacter cryotolerans</name>
    <dbReference type="NCBI Taxonomy" id="670079"/>
    <lineage>
        <taxon>Bacteria</taxon>
        <taxon>Bacillati</taxon>
        <taxon>Actinomycetota</taxon>
        <taxon>Actinomycetes</taxon>
        <taxon>Micrococcales</taxon>
        <taxon>Micrococcaceae</taxon>
        <taxon>Paeniglutamicibacter</taxon>
    </lineage>
</organism>
<evidence type="ECO:0000313" key="5">
    <source>
        <dbReference type="Proteomes" id="UP000523000"/>
    </source>
</evidence>
<dbReference type="Proteomes" id="UP000523000">
    <property type="component" value="Unassembled WGS sequence"/>
</dbReference>
<name>A0A839QGN4_9MICC</name>
<accession>A0A839QGN4</accession>
<evidence type="ECO:0000256" key="1">
    <source>
        <dbReference type="SAM" id="MobiDB-lite"/>
    </source>
</evidence>
<protein>
    <recommendedName>
        <fullName evidence="3">GerMN domain-containing protein</fullName>
    </recommendedName>
</protein>
<comment type="caution">
    <text evidence="4">The sequence shown here is derived from an EMBL/GenBank/DDBJ whole genome shotgun (WGS) entry which is preliminary data.</text>
</comment>